<dbReference type="Proteomes" id="UP000425960">
    <property type="component" value="Chromosome"/>
</dbReference>
<protein>
    <recommendedName>
        <fullName evidence="3">HTH cro/C1-type domain-containing protein</fullName>
    </recommendedName>
</protein>
<evidence type="ECO:0000313" key="1">
    <source>
        <dbReference type="EMBL" id="BBO83833.1"/>
    </source>
</evidence>
<dbReference type="KEGG" id="dov:DSCO28_43990"/>
<dbReference type="AlphaFoldDB" id="A0A5K7ZUC2"/>
<evidence type="ECO:0008006" key="3">
    <source>
        <dbReference type="Google" id="ProtNLM"/>
    </source>
</evidence>
<proteinExistence type="predicted"/>
<reference evidence="1 2" key="1">
    <citation type="submission" date="2019-11" db="EMBL/GenBank/DDBJ databases">
        <title>Comparative genomics of hydrocarbon-degrading Desulfosarcina strains.</title>
        <authorList>
            <person name="Watanabe M."/>
            <person name="Kojima H."/>
            <person name="Fukui M."/>
        </authorList>
    </citation>
    <scope>NUCLEOTIDE SEQUENCE [LARGE SCALE GENOMIC DNA]</scope>
    <source>
        <strain evidence="1 2">28bB2T</strain>
    </source>
</reference>
<name>A0A5K7ZUC2_9BACT</name>
<evidence type="ECO:0000313" key="2">
    <source>
        <dbReference type="Proteomes" id="UP000425960"/>
    </source>
</evidence>
<accession>A0A5K7ZUC2</accession>
<gene>
    <name evidence="1" type="ORF">DSCO28_43990</name>
</gene>
<organism evidence="1 2">
    <name type="scientific">Desulfosarcina ovata subsp. sediminis</name>
    <dbReference type="NCBI Taxonomy" id="885957"/>
    <lineage>
        <taxon>Bacteria</taxon>
        <taxon>Pseudomonadati</taxon>
        <taxon>Thermodesulfobacteriota</taxon>
        <taxon>Desulfobacteria</taxon>
        <taxon>Desulfobacterales</taxon>
        <taxon>Desulfosarcinaceae</taxon>
        <taxon>Desulfosarcina</taxon>
    </lineage>
</organism>
<dbReference type="RefSeq" id="WP_155323955.1">
    <property type="nucleotide sequence ID" value="NZ_AP021876.1"/>
</dbReference>
<sequence>MKIEEVPQDQGMITDGRREVCYAVDDQGRYVLAGSAGWEPKNIANRQAWDRIDQTVAATLDRIRAGKASPLAYYMALNQMDVGLLAKYAGIGRLKVWLHLKPGPFGRLSPAVLKRYADVFDISADTLKSVPEDRGDESRDR</sequence>
<dbReference type="EMBL" id="AP021876">
    <property type="protein sequence ID" value="BBO83833.1"/>
    <property type="molecule type" value="Genomic_DNA"/>
</dbReference>